<feature type="transmembrane region" description="Helical" evidence="9">
    <location>
        <begin position="21"/>
        <end position="39"/>
    </location>
</feature>
<dbReference type="HOGENOM" id="CLU_121289_6_0_6"/>
<dbReference type="InterPro" id="IPR003413">
    <property type="entry name" value="T2SS_GspI_C"/>
</dbReference>
<dbReference type="PATRIC" id="fig|1129794.4.peg.5458"/>
<evidence type="ECO:0000313" key="11">
    <source>
        <dbReference type="EMBL" id="AGH47576.1"/>
    </source>
</evidence>
<name>M4RVJ1_9ALTE</name>
<dbReference type="GO" id="GO:0005886">
    <property type="term" value="C:plasma membrane"/>
    <property type="evidence" value="ECO:0007669"/>
    <property type="project" value="UniProtKB-SubCell"/>
</dbReference>
<dbReference type="InterPro" id="IPR012902">
    <property type="entry name" value="N_methyl_site"/>
</dbReference>
<evidence type="ECO:0000256" key="9">
    <source>
        <dbReference type="RuleBase" id="RU368030"/>
    </source>
</evidence>
<dbReference type="STRING" id="1129794.C427_5479"/>
<dbReference type="GO" id="GO:0015627">
    <property type="term" value="C:type II protein secretion system complex"/>
    <property type="evidence" value="ECO:0007669"/>
    <property type="project" value="UniProtKB-UniRule"/>
</dbReference>
<dbReference type="EMBL" id="CP003837">
    <property type="protein sequence ID" value="AGH47576.1"/>
    <property type="molecule type" value="Genomic_DNA"/>
</dbReference>
<feature type="domain" description="Type II secretion system protein GspI C-terminal" evidence="10">
    <location>
        <begin position="53"/>
        <end position="130"/>
    </location>
</feature>
<evidence type="ECO:0000256" key="5">
    <source>
        <dbReference type="ARBA" id="ARBA00022519"/>
    </source>
</evidence>
<comment type="function">
    <text evidence="9">Component of the type II secretion system required for the energy-dependent secretion of extracellular factors such as proteases and toxins from the periplasm.</text>
</comment>
<evidence type="ECO:0000256" key="2">
    <source>
        <dbReference type="ARBA" id="ARBA00008358"/>
    </source>
</evidence>
<comment type="PTM">
    <text evidence="9">Cleaved by prepilin peptidase.</text>
</comment>
<keyword evidence="5 9" id="KW-0997">Cell inner membrane</keyword>
<keyword evidence="3" id="KW-1003">Cell membrane</keyword>
<evidence type="ECO:0000313" key="12">
    <source>
        <dbReference type="Proteomes" id="UP000011864"/>
    </source>
</evidence>
<comment type="subunit">
    <text evidence="9">Type II secretion is composed of four main components: the outer membrane complex, the inner membrane complex, the cytoplasmic secretion ATPase and the periplasm-spanning pseudopilus.</text>
</comment>
<comment type="similarity">
    <text evidence="2 9">Belongs to the GSP I family.</text>
</comment>
<dbReference type="KEGG" id="gps:C427_5479"/>
<proteinExistence type="inferred from homology"/>
<evidence type="ECO:0000256" key="8">
    <source>
        <dbReference type="ARBA" id="ARBA00023136"/>
    </source>
</evidence>
<dbReference type="RefSeq" id="WP_015431416.1">
    <property type="nucleotide sequence ID" value="NC_020514.1"/>
</dbReference>
<evidence type="ECO:0000256" key="7">
    <source>
        <dbReference type="ARBA" id="ARBA00022989"/>
    </source>
</evidence>
<keyword evidence="7 9" id="KW-1133">Transmembrane helix</keyword>
<dbReference type="eggNOG" id="COG2165">
    <property type="taxonomic scope" value="Bacteria"/>
</dbReference>
<evidence type="ECO:0000256" key="3">
    <source>
        <dbReference type="ARBA" id="ARBA00022475"/>
    </source>
</evidence>
<dbReference type="PANTHER" id="PTHR38779">
    <property type="entry name" value="TYPE II SECRETION SYSTEM PROTEIN I-RELATED"/>
    <property type="match status" value="1"/>
</dbReference>
<protein>
    <recommendedName>
        <fullName evidence="9">Type II secretion system protein I</fullName>
        <shortName evidence="9">T2SS minor pseudopilin I</shortName>
    </recommendedName>
</protein>
<organism evidence="11 12">
    <name type="scientific">Paraglaciecola psychrophila 170</name>
    <dbReference type="NCBI Taxonomy" id="1129794"/>
    <lineage>
        <taxon>Bacteria</taxon>
        <taxon>Pseudomonadati</taxon>
        <taxon>Pseudomonadota</taxon>
        <taxon>Gammaproteobacteria</taxon>
        <taxon>Alteromonadales</taxon>
        <taxon>Alteromonadaceae</taxon>
        <taxon>Paraglaciecola</taxon>
    </lineage>
</organism>
<keyword evidence="8 9" id="KW-0472">Membrane</keyword>
<evidence type="ECO:0000256" key="6">
    <source>
        <dbReference type="ARBA" id="ARBA00022692"/>
    </source>
</evidence>
<dbReference type="Pfam" id="PF02501">
    <property type="entry name" value="T2SSI"/>
    <property type="match status" value="1"/>
</dbReference>
<dbReference type="NCBIfam" id="TIGR02532">
    <property type="entry name" value="IV_pilin_GFxxxE"/>
    <property type="match status" value="1"/>
</dbReference>
<dbReference type="NCBIfam" id="TIGR01707">
    <property type="entry name" value="gspI"/>
    <property type="match status" value="1"/>
</dbReference>
<gene>
    <name evidence="11" type="ORF">C427_5479</name>
</gene>
<evidence type="ECO:0000256" key="1">
    <source>
        <dbReference type="ARBA" id="ARBA00004377"/>
    </source>
</evidence>
<dbReference type="GO" id="GO:0015628">
    <property type="term" value="P:protein secretion by the type II secretion system"/>
    <property type="evidence" value="ECO:0007669"/>
    <property type="project" value="UniProtKB-UniRule"/>
</dbReference>
<keyword evidence="6 9" id="KW-0812">Transmembrane</keyword>
<reference evidence="11 12" key="1">
    <citation type="journal article" date="2013" name="Genome Announc.">
        <title>Complete Genome Sequence of Glaciecola psychrophila Strain 170T.</title>
        <authorList>
            <person name="Yin J."/>
            <person name="Chen J."/>
            <person name="Liu G."/>
            <person name="Yu Y."/>
            <person name="Song L."/>
            <person name="Wang X."/>
            <person name="Qu X."/>
        </authorList>
    </citation>
    <scope>NUCLEOTIDE SEQUENCE [LARGE SCALE GENOMIC DNA]</scope>
    <source>
        <strain evidence="11 12">170</strain>
    </source>
</reference>
<evidence type="ECO:0000256" key="4">
    <source>
        <dbReference type="ARBA" id="ARBA00022481"/>
    </source>
</evidence>
<dbReference type="Pfam" id="PF07963">
    <property type="entry name" value="N_methyl"/>
    <property type="match status" value="1"/>
</dbReference>
<dbReference type="InterPro" id="IPR010052">
    <property type="entry name" value="T2SS_protein-GspI"/>
</dbReference>
<sequence>MPLNLQHQYSKSRRYSPGMTLLEVLVALFIFALTGTAIMKAASDHLVGVGQIEDITIATWVANNRLTQLHIDTTWPVKNNQKGEQEMARRKWYWQQRVIKTSDLDMVQVEVSVGLDPQYKGTVTSVKTFIAKQIKS</sequence>
<accession>M4RVJ1</accession>
<dbReference type="OrthoDB" id="6121517at2"/>
<dbReference type="InterPro" id="IPR045584">
    <property type="entry name" value="Pilin-like"/>
</dbReference>
<dbReference type="Gene3D" id="3.30.1300.30">
    <property type="entry name" value="GSPII I/J protein-like"/>
    <property type="match status" value="1"/>
</dbReference>
<evidence type="ECO:0000259" key="10">
    <source>
        <dbReference type="Pfam" id="PF02501"/>
    </source>
</evidence>
<keyword evidence="12" id="KW-1185">Reference proteome</keyword>
<dbReference type="Proteomes" id="UP000011864">
    <property type="component" value="Chromosome"/>
</dbReference>
<comment type="subcellular location">
    <subcellularLocation>
        <location evidence="1 9">Cell inner membrane</location>
        <topology evidence="1 9">Single-pass membrane protein</topology>
    </subcellularLocation>
</comment>
<dbReference type="PANTHER" id="PTHR38779:SF2">
    <property type="entry name" value="TYPE II SECRETION SYSTEM PROTEIN I-RELATED"/>
    <property type="match status" value="1"/>
</dbReference>
<keyword evidence="4 9" id="KW-0488">Methylation</keyword>
<dbReference type="SUPFAM" id="SSF54523">
    <property type="entry name" value="Pili subunits"/>
    <property type="match status" value="1"/>
</dbReference>
<dbReference type="AlphaFoldDB" id="M4RVJ1"/>